<evidence type="ECO:0000313" key="9">
    <source>
        <dbReference type="Proteomes" id="UP000436088"/>
    </source>
</evidence>
<evidence type="ECO:0000256" key="2">
    <source>
        <dbReference type="ARBA" id="ARBA00023015"/>
    </source>
</evidence>
<keyword evidence="9" id="KW-1185">Reference proteome</keyword>
<evidence type="ECO:0000256" key="4">
    <source>
        <dbReference type="ARBA" id="ARBA00023163"/>
    </source>
</evidence>
<dbReference type="GO" id="GO:0003677">
    <property type="term" value="F:DNA binding"/>
    <property type="evidence" value="ECO:0007669"/>
    <property type="project" value="UniProtKB-KW"/>
</dbReference>
<feature type="compositionally biased region" description="Low complexity" evidence="6">
    <location>
        <begin position="251"/>
        <end position="261"/>
    </location>
</feature>
<dbReference type="CDD" id="cd10017">
    <property type="entry name" value="B3_DNA"/>
    <property type="match status" value="1"/>
</dbReference>
<feature type="domain" description="TF-B3" evidence="7">
    <location>
        <begin position="342"/>
        <end position="431"/>
    </location>
</feature>
<evidence type="ECO:0000259" key="7">
    <source>
        <dbReference type="PROSITE" id="PS50863"/>
    </source>
</evidence>
<evidence type="ECO:0000256" key="6">
    <source>
        <dbReference type="SAM" id="MobiDB-lite"/>
    </source>
</evidence>
<dbReference type="AlphaFoldDB" id="A0A6A2ZTV0"/>
<gene>
    <name evidence="8" type="ORF">F3Y22_tig00110718pilonHSYRG00082</name>
</gene>
<comment type="caution">
    <text evidence="8">The sequence shown here is derived from an EMBL/GenBank/DDBJ whole genome shotgun (WGS) entry which is preliminary data.</text>
</comment>
<sequence length="723" mass="80420">MLQRRCECDPCALGKIGVTFGSYPKNSMIAWMAILDRLPTRNRLIPFGSNIDGCVETGFELEAGAQLGLQKCQGKISVVDGVRRGESDLIGFLKEMVQWKLAALLEDRRLNLNQSFFSLQQISILTKTLKSSTPSSLKRRTPTMTRKIREDIDEFRTRSQKEKKRVFSGAKAKEMETMNVSNANHVLNVEEVLHYYSCLTCPAYVVDKFFMEICSAFLGVKKEAVEILKRTTSFSGRKLKSAGEEDFTLAHSPLTPTLHPSSPDKKTNNRKKAKASTEKKLKLKKSQSETIIKPAVTDSGGMKISSMKNNAGDGRCTPEIKSPAMICAEEVQSNLEPEFPSFAKSLVRSHVGSCFWMGLPGVFCRMHLPRKDTAVTLEDEGGHQYCVKYYADKTGLSAGWRQFCSANNLLEGDVLVFHSDLSLEFNTKKKVLGGMEREIDLVPANYASTLKVPIGTVVNRITLDCINLRGCDASGFFQCLKRGYVSLECMANDLNELDGALGLLNLDAHTKQSDAGKLIGTFLASKSKKRKCPKPLPLASVRKKNKSSGLQGLSCNIGQPAVQSENDSEEVGSEVLEDFKRNVPTSQFKGITSFENNILVDGLVVDPKLSEDIRSKYYQLCCSQNAFLHENIIQGISFKFKVGIISETVRIADAIRGCKLTTSRDEFDRWDKTLKAFELLGVNVGFLRTRLQHLVNLAFESEGAAEQGDTLKLKQNELRPRMR</sequence>
<dbReference type="EMBL" id="VEPZ02001086">
    <property type="protein sequence ID" value="KAE8695358.1"/>
    <property type="molecule type" value="Genomic_DNA"/>
</dbReference>
<reference evidence="8" key="1">
    <citation type="submission" date="2019-09" db="EMBL/GenBank/DDBJ databases">
        <title>Draft genome information of white flower Hibiscus syriacus.</title>
        <authorList>
            <person name="Kim Y.-M."/>
        </authorList>
    </citation>
    <scope>NUCLEOTIDE SEQUENCE [LARGE SCALE GENOMIC DNA]</scope>
    <source>
        <strain evidence="8">YM2019G1</strain>
    </source>
</reference>
<proteinExistence type="predicted"/>
<dbReference type="GO" id="GO:0005634">
    <property type="term" value="C:nucleus"/>
    <property type="evidence" value="ECO:0007669"/>
    <property type="project" value="UniProtKB-SubCell"/>
</dbReference>
<keyword evidence="4" id="KW-0804">Transcription</keyword>
<dbReference type="PANTHER" id="PTHR31391:SF135">
    <property type="entry name" value="B3 DOMAIN-CONTAINING PROTEIN OS01G0234100-LIKE ISOFORM X1"/>
    <property type="match status" value="1"/>
</dbReference>
<keyword evidence="3" id="KW-0238">DNA-binding</keyword>
<keyword evidence="5" id="KW-0539">Nucleus</keyword>
<dbReference type="Pfam" id="PF02362">
    <property type="entry name" value="B3"/>
    <property type="match status" value="1"/>
</dbReference>
<evidence type="ECO:0000256" key="1">
    <source>
        <dbReference type="ARBA" id="ARBA00004123"/>
    </source>
</evidence>
<protein>
    <submittedName>
        <fullName evidence="8">B3 domain-containing protein</fullName>
    </submittedName>
</protein>
<dbReference type="InterPro" id="IPR003340">
    <property type="entry name" value="B3_DNA-bd"/>
</dbReference>
<name>A0A6A2ZTV0_HIBSY</name>
<feature type="region of interest" description="Disordered" evidence="6">
    <location>
        <begin position="250"/>
        <end position="280"/>
    </location>
</feature>
<dbReference type="InterPro" id="IPR044837">
    <property type="entry name" value="REM16-like"/>
</dbReference>
<dbReference type="PANTHER" id="PTHR31391">
    <property type="entry name" value="B3 DOMAIN-CONTAINING PROTEIN OS11G0197600-RELATED"/>
    <property type="match status" value="1"/>
</dbReference>
<evidence type="ECO:0000256" key="3">
    <source>
        <dbReference type="ARBA" id="ARBA00023125"/>
    </source>
</evidence>
<dbReference type="SUPFAM" id="SSF101936">
    <property type="entry name" value="DNA-binding pseudobarrel domain"/>
    <property type="match status" value="1"/>
</dbReference>
<dbReference type="InterPro" id="IPR015300">
    <property type="entry name" value="DNA-bd_pseudobarrel_sf"/>
</dbReference>
<dbReference type="Gene3D" id="2.40.330.10">
    <property type="entry name" value="DNA-binding pseudobarrel domain"/>
    <property type="match status" value="1"/>
</dbReference>
<evidence type="ECO:0000256" key="5">
    <source>
        <dbReference type="ARBA" id="ARBA00023242"/>
    </source>
</evidence>
<organism evidence="8 9">
    <name type="scientific">Hibiscus syriacus</name>
    <name type="common">Rose of Sharon</name>
    <dbReference type="NCBI Taxonomy" id="106335"/>
    <lineage>
        <taxon>Eukaryota</taxon>
        <taxon>Viridiplantae</taxon>
        <taxon>Streptophyta</taxon>
        <taxon>Embryophyta</taxon>
        <taxon>Tracheophyta</taxon>
        <taxon>Spermatophyta</taxon>
        <taxon>Magnoliopsida</taxon>
        <taxon>eudicotyledons</taxon>
        <taxon>Gunneridae</taxon>
        <taxon>Pentapetalae</taxon>
        <taxon>rosids</taxon>
        <taxon>malvids</taxon>
        <taxon>Malvales</taxon>
        <taxon>Malvaceae</taxon>
        <taxon>Malvoideae</taxon>
        <taxon>Hibiscus</taxon>
    </lineage>
</organism>
<comment type="subcellular location">
    <subcellularLocation>
        <location evidence="1">Nucleus</location>
    </subcellularLocation>
</comment>
<evidence type="ECO:0000313" key="8">
    <source>
        <dbReference type="EMBL" id="KAE8695358.1"/>
    </source>
</evidence>
<dbReference type="SMART" id="SM01019">
    <property type="entry name" value="B3"/>
    <property type="match status" value="1"/>
</dbReference>
<dbReference type="Proteomes" id="UP000436088">
    <property type="component" value="Unassembled WGS sequence"/>
</dbReference>
<dbReference type="PROSITE" id="PS50863">
    <property type="entry name" value="B3"/>
    <property type="match status" value="1"/>
</dbReference>
<keyword evidence="2" id="KW-0805">Transcription regulation</keyword>
<accession>A0A6A2ZTV0</accession>